<proteinExistence type="predicted"/>
<reference evidence="1" key="1">
    <citation type="submission" date="2022-11" db="UniProtKB">
        <authorList>
            <consortium name="EnsemblMetazoa"/>
        </authorList>
    </citation>
    <scope>IDENTIFICATION</scope>
</reference>
<accession>A0A913YKI3</accession>
<dbReference type="RefSeq" id="XP_028515940.1">
    <property type="nucleotide sequence ID" value="XM_028660139.1"/>
</dbReference>
<dbReference type="Proteomes" id="UP000887567">
    <property type="component" value="Unplaced"/>
</dbReference>
<sequence>MKLPALENTIIPKSVLTKESREWQAHCSKLADYLQPGEGKWWKWMEDGSVMFFDAPGEDDSRPEGPSLYHYRSHTIEGVKDELLNTWNKCCKKPKNLPIYKLRDKKGKIVYTRKAQHTGEDTETTSTPEAEVNIDHPHDLHDDEGTETTCTLEALHNTEVNTDYPHDLHDDACAANEATSSNMQLDTDMPDEVGYLPKIPNKEISQPEIPERKRRRNLDNMPRKKLCTSHQALKTKTAKAVEMVLGRTNDVDVFDKMKYEVTKNPQSTYHIMRYETSFAKVQALVLREHSEINKKIKELDYQKNKNIQELLQRKKIAIQLLTSWT</sequence>
<keyword evidence="2" id="KW-1185">Reference proteome</keyword>
<dbReference type="EnsemblMetazoa" id="XM_028660139.1">
    <property type="protein sequence ID" value="XP_028515940.1"/>
    <property type="gene ID" value="LOC114575385"/>
</dbReference>
<protein>
    <submittedName>
        <fullName evidence="1">Uncharacterized protein</fullName>
    </submittedName>
</protein>
<dbReference type="OrthoDB" id="5988746at2759"/>
<dbReference type="GeneID" id="114575385"/>
<name>A0A913YKI3_EXADI</name>
<dbReference type="KEGG" id="epa:114575385"/>
<organism evidence="1 2">
    <name type="scientific">Exaiptasia diaphana</name>
    <name type="common">Tropical sea anemone</name>
    <name type="synonym">Aiptasia pulchella</name>
    <dbReference type="NCBI Taxonomy" id="2652724"/>
    <lineage>
        <taxon>Eukaryota</taxon>
        <taxon>Metazoa</taxon>
        <taxon>Cnidaria</taxon>
        <taxon>Anthozoa</taxon>
        <taxon>Hexacorallia</taxon>
        <taxon>Actiniaria</taxon>
        <taxon>Aiptasiidae</taxon>
        <taxon>Exaiptasia</taxon>
    </lineage>
</organism>
<dbReference type="AlphaFoldDB" id="A0A913YKI3"/>
<evidence type="ECO:0000313" key="2">
    <source>
        <dbReference type="Proteomes" id="UP000887567"/>
    </source>
</evidence>
<evidence type="ECO:0000313" key="1">
    <source>
        <dbReference type="EnsemblMetazoa" id="XP_028515940.1"/>
    </source>
</evidence>